<evidence type="ECO:0000313" key="3">
    <source>
        <dbReference type="Proteomes" id="UP000800038"/>
    </source>
</evidence>
<feature type="compositionally biased region" description="Basic and acidic residues" evidence="1">
    <location>
        <begin position="95"/>
        <end position="104"/>
    </location>
</feature>
<dbReference type="Proteomes" id="UP000800038">
    <property type="component" value="Unassembled WGS sequence"/>
</dbReference>
<feature type="region of interest" description="Disordered" evidence="1">
    <location>
        <begin position="1"/>
        <end position="36"/>
    </location>
</feature>
<evidence type="ECO:0000313" key="2">
    <source>
        <dbReference type="EMBL" id="KAF1939143.1"/>
    </source>
</evidence>
<feature type="compositionally biased region" description="Polar residues" evidence="1">
    <location>
        <begin position="12"/>
        <end position="34"/>
    </location>
</feature>
<reference evidence="2" key="1">
    <citation type="journal article" date="2020" name="Stud. Mycol.">
        <title>101 Dothideomycetes genomes: a test case for predicting lifestyles and emergence of pathogens.</title>
        <authorList>
            <person name="Haridas S."/>
            <person name="Albert R."/>
            <person name="Binder M."/>
            <person name="Bloem J."/>
            <person name="Labutti K."/>
            <person name="Salamov A."/>
            <person name="Andreopoulos B."/>
            <person name="Baker S."/>
            <person name="Barry K."/>
            <person name="Bills G."/>
            <person name="Bluhm B."/>
            <person name="Cannon C."/>
            <person name="Castanera R."/>
            <person name="Culley D."/>
            <person name="Daum C."/>
            <person name="Ezra D."/>
            <person name="Gonzalez J."/>
            <person name="Henrissat B."/>
            <person name="Kuo A."/>
            <person name="Liang C."/>
            <person name="Lipzen A."/>
            <person name="Lutzoni F."/>
            <person name="Magnuson J."/>
            <person name="Mondo S."/>
            <person name="Nolan M."/>
            <person name="Ohm R."/>
            <person name="Pangilinan J."/>
            <person name="Park H.-J."/>
            <person name="Ramirez L."/>
            <person name="Alfaro M."/>
            <person name="Sun H."/>
            <person name="Tritt A."/>
            <person name="Yoshinaga Y."/>
            <person name="Zwiers L.-H."/>
            <person name="Turgeon B."/>
            <person name="Goodwin S."/>
            <person name="Spatafora J."/>
            <person name="Crous P."/>
            <person name="Grigoriev I."/>
        </authorList>
    </citation>
    <scope>NUCLEOTIDE SEQUENCE</scope>
    <source>
        <strain evidence="2">CBS 161.51</strain>
    </source>
</reference>
<keyword evidence="3" id="KW-1185">Reference proteome</keyword>
<proteinExistence type="predicted"/>
<accession>A0A6A5SGF1</accession>
<evidence type="ECO:0000256" key="1">
    <source>
        <dbReference type="SAM" id="MobiDB-lite"/>
    </source>
</evidence>
<gene>
    <name evidence="2" type="ORF">EJ02DRAFT_265072</name>
</gene>
<feature type="compositionally biased region" description="Basic and acidic residues" evidence="1">
    <location>
        <begin position="322"/>
        <end position="339"/>
    </location>
</feature>
<name>A0A6A5SGF1_9PLEO</name>
<dbReference type="EMBL" id="ML976087">
    <property type="protein sequence ID" value="KAF1939143.1"/>
    <property type="molecule type" value="Genomic_DNA"/>
</dbReference>
<feature type="region of interest" description="Disordered" evidence="1">
    <location>
        <begin position="322"/>
        <end position="421"/>
    </location>
</feature>
<dbReference type="AlphaFoldDB" id="A0A6A5SGF1"/>
<organism evidence="2 3">
    <name type="scientific">Clathrospora elynae</name>
    <dbReference type="NCBI Taxonomy" id="706981"/>
    <lineage>
        <taxon>Eukaryota</taxon>
        <taxon>Fungi</taxon>
        <taxon>Dikarya</taxon>
        <taxon>Ascomycota</taxon>
        <taxon>Pezizomycotina</taxon>
        <taxon>Dothideomycetes</taxon>
        <taxon>Pleosporomycetidae</taxon>
        <taxon>Pleosporales</taxon>
        <taxon>Diademaceae</taxon>
        <taxon>Clathrospora</taxon>
    </lineage>
</organism>
<sequence length="421" mass="45652">MREKARSIPGTWPSSLTTEPENEGSRQSSRQAPTACTRPFSTDLIVMRAGFPHYATTPFVIPPPNTMTTGTGAGILQHATTPAIAQPPSTITSETRADISRHDTTPAVAQPPSTMTSEMRAGNNIGNLGRYQESPEPQSQPPDLNVVGTEATTAVDIVDESITCCGCWIPPPAIIKLCYGCFCRTAFTGSSEDEESSTVHSISNGGIPISLYLRPHRHPLRIPIEQPCNADTFAGEDNHLELPRRDLLWHSYFKTTRSLQHYFPWIRHPIARPTGSRKSEPGGDVPEAVPIGTFARLLLRESMSGLRECKFHPGPPCCYKGAEEDKGKGPADPMTHHLLQDATGNHSADSDPPPPNGREARETIIKRRGRPPHTGEGENSSPGPSEHLMGDALSIASEVRRSGSTNNVLVAGPRYTSQDIL</sequence>
<feature type="region of interest" description="Disordered" evidence="1">
    <location>
        <begin position="85"/>
        <end position="118"/>
    </location>
</feature>
<protein>
    <submittedName>
        <fullName evidence="2">Uncharacterized protein</fullName>
    </submittedName>
</protein>